<keyword evidence="2" id="KW-1185">Reference proteome</keyword>
<dbReference type="Proteomes" id="UP000297452">
    <property type="component" value="Unassembled WGS sequence"/>
</dbReference>
<name>A0A4Z1HLE9_9HELO</name>
<protein>
    <submittedName>
        <fullName evidence="1">Uncharacterized protein</fullName>
    </submittedName>
</protein>
<dbReference type="EMBL" id="PQXJ01000423">
    <property type="protein sequence ID" value="TGO49645.1"/>
    <property type="molecule type" value="Genomic_DNA"/>
</dbReference>
<sequence>MTYEESVKTVPSYLKSKPKNTKLIGLGDVVCENAAKTVFLQLKIPDFSPCYRLKLNLWQRKTNLDVAHKAKEHLRINLRAIQMGKMYGEVAFPSNDERQLETFVGTVTNRHCSAILSINV</sequence>
<reference evidence="1 2" key="1">
    <citation type="submission" date="2017-12" db="EMBL/GenBank/DDBJ databases">
        <title>Comparative genomics of Botrytis spp.</title>
        <authorList>
            <person name="Valero-Jimenez C.A."/>
            <person name="Tapia P."/>
            <person name="Veloso J."/>
            <person name="Silva-Moreno E."/>
            <person name="Staats M."/>
            <person name="Valdes J.H."/>
            <person name="Van Kan J.A.L."/>
        </authorList>
    </citation>
    <scope>NUCLEOTIDE SEQUENCE [LARGE SCALE GENOMIC DNA]</scope>
    <source>
        <strain evidence="1 2">MUCL2120</strain>
    </source>
</reference>
<evidence type="ECO:0000313" key="2">
    <source>
        <dbReference type="Proteomes" id="UP000297452"/>
    </source>
</evidence>
<evidence type="ECO:0000313" key="1">
    <source>
        <dbReference type="EMBL" id="TGO49645.1"/>
    </source>
</evidence>
<comment type="caution">
    <text evidence="1">The sequence shown here is derived from an EMBL/GenBank/DDBJ whole genome shotgun (WGS) entry which is preliminary data.</text>
</comment>
<organism evidence="1 2">
    <name type="scientific">Botryotinia narcissicola</name>
    <dbReference type="NCBI Taxonomy" id="278944"/>
    <lineage>
        <taxon>Eukaryota</taxon>
        <taxon>Fungi</taxon>
        <taxon>Dikarya</taxon>
        <taxon>Ascomycota</taxon>
        <taxon>Pezizomycotina</taxon>
        <taxon>Leotiomycetes</taxon>
        <taxon>Helotiales</taxon>
        <taxon>Sclerotiniaceae</taxon>
        <taxon>Botryotinia</taxon>
    </lineage>
</organism>
<accession>A0A4Z1HLE9</accession>
<proteinExistence type="predicted"/>
<gene>
    <name evidence="1" type="ORF">BOTNAR_0423g00070</name>
</gene>
<dbReference type="AlphaFoldDB" id="A0A4Z1HLE9"/>